<dbReference type="PANTHER" id="PTHR33240:SF15">
    <property type="entry name" value="GAG-PRO-LIKE PROTEIN"/>
    <property type="match status" value="1"/>
</dbReference>
<evidence type="ECO:0000256" key="1">
    <source>
        <dbReference type="SAM" id="MobiDB-lite"/>
    </source>
</evidence>
<reference evidence="3" key="1">
    <citation type="submission" date="2016-06" db="EMBL/GenBank/DDBJ databases">
        <title>Parallel loss of symbiosis genes in relatives of nitrogen-fixing non-legume Parasponia.</title>
        <authorList>
            <person name="Van Velzen R."/>
            <person name="Holmer R."/>
            <person name="Bu F."/>
            <person name="Rutten L."/>
            <person name="Van Zeijl A."/>
            <person name="Liu W."/>
            <person name="Santuari L."/>
            <person name="Cao Q."/>
            <person name="Sharma T."/>
            <person name="Shen D."/>
            <person name="Roswanjaya Y."/>
            <person name="Wardhani T."/>
            <person name="Kalhor M.S."/>
            <person name="Jansen J."/>
            <person name="Van den Hoogen J."/>
            <person name="Gungor B."/>
            <person name="Hartog M."/>
            <person name="Hontelez J."/>
            <person name="Verver J."/>
            <person name="Yang W.-C."/>
            <person name="Schijlen E."/>
            <person name="Repin R."/>
            <person name="Schilthuizen M."/>
            <person name="Schranz E."/>
            <person name="Heidstra R."/>
            <person name="Miyata K."/>
            <person name="Fedorova E."/>
            <person name="Kohlen W."/>
            <person name="Bisseling T."/>
            <person name="Smit S."/>
            <person name="Geurts R."/>
        </authorList>
    </citation>
    <scope>NUCLEOTIDE SEQUENCE [LARGE SCALE GENOMIC DNA]</scope>
    <source>
        <strain evidence="3">cv. WU1-14</strain>
    </source>
</reference>
<dbReference type="InterPro" id="IPR021109">
    <property type="entry name" value="Peptidase_aspartic_dom_sf"/>
</dbReference>
<sequence length="278" mass="31774">MHLEQRSRKLQRVPDMDITFTEQDAREVHSPHNDALVIKINCGSTQLWRVLVDNGSAVDILYFDAFKKMGLNESDLKSTVTPLYGFTGDSLMPMGMIKLMVSVGTYPRVSMIMTQILVVDCPSAFNAMLGRPTLRELRAVTSIYHLTMKFPTQHGVGERKRQSRQRAKHQSRQQAKRQSIRQTKRQSSRQTKRQSSRQINYQSRHQTASIEPSVKASIETTSEDFDPQEIDEEVRTGPIEDLEDLSFDISSKTLMIGTEIQEPMRASLVIFLKSNLRD</sequence>
<feature type="compositionally biased region" description="Polar residues" evidence="1">
    <location>
        <begin position="200"/>
        <end position="210"/>
    </location>
</feature>
<accession>A0A2P5D9H3</accession>
<dbReference type="Proteomes" id="UP000237105">
    <property type="component" value="Unassembled WGS sequence"/>
</dbReference>
<evidence type="ECO:0000313" key="3">
    <source>
        <dbReference type="Proteomes" id="UP000237105"/>
    </source>
</evidence>
<organism evidence="2 3">
    <name type="scientific">Parasponia andersonii</name>
    <name type="common">Sponia andersonii</name>
    <dbReference type="NCBI Taxonomy" id="3476"/>
    <lineage>
        <taxon>Eukaryota</taxon>
        <taxon>Viridiplantae</taxon>
        <taxon>Streptophyta</taxon>
        <taxon>Embryophyta</taxon>
        <taxon>Tracheophyta</taxon>
        <taxon>Spermatophyta</taxon>
        <taxon>Magnoliopsida</taxon>
        <taxon>eudicotyledons</taxon>
        <taxon>Gunneridae</taxon>
        <taxon>Pentapetalae</taxon>
        <taxon>rosids</taxon>
        <taxon>fabids</taxon>
        <taxon>Rosales</taxon>
        <taxon>Cannabaceae</taxon>
        <taxon>Parasponia</taxon>
    </lineage>
</organism>
<feature type="region of interest" description="Disordered" evidence="1">
    <location>
        <begin position="151"/>
        <end position="215"/>
    </location>
</feature>
<proteinExistence type="predicted"/>
<evidence type="ECO:0008006" key="4">
    <source>
        <dbReference type="Google" id="ProtNLM"/>
    </source>
</evidence>
<dbReference type="OrthoDB" id="1624859at2759"/>
<dbReference type="PANTHER" id="PTHR33240">
    <property type="entry name" value="OS08G0508500 PROTEIN"/>
    <property type="match status" value="1"/>
</dbReference>
<dbReference type="AlphaFoldDB" id="A0A2P5D9H3"/>
<gene>
    <name evidence="2" type="ORF">PanWU01x14_084040</name>
</gene>
<name>A0A2P5D9H3_PARAD</name>
<dbReference type="Gene3D" id="2.40.70.10">
    <property type="entry name" value="Acid Proteases"/>
    <property type="match status" value="1"/>
</dbReference>
<comment type="caution">
    <text evidence="2">The sequence shown here is derived from an EMBL/GenBank/DDBJ whole genome shotgun (WGS) entry which is preliminary data.</text>
</comment>
<keyword evidence="3" id="KW-1185">Reference proteome</keyword>
<dbReference type="EMBL" id="JXTB01000053">
    <property type="protein sequence ID" value="PON69940.1"/>
    <property type="molecule type" value="Genomic_DNA"/>
</dbReference>
<feature type="compositionally biased region" description="Basic residues" evidence="1">
    <location>
        <begin position="161"/>
        <end position="195"/>
    </location>
</feature>
<protein>
    <recommendedName>
        <fullName evidence="4">Aspartic peptidase domain containing protein</fullName>
    </recommendedName>
</protein>
<dbReference type="CDD" id="cd00303">
    <property type="entry name" value="retropepsin_like"/>
    <property type="match status" value="1"/>
</dbReference>
<evidence type="ECO:0000313" key="2">
    <source>
        <dbReference type="EMBL" id="PON69940.1"/>
    </source>
</evidence>